<dbReference type="Pfam" id="PF00867">
    <property type="entry name" value="XPG_I"/>
    <property type="match status" value="1"/>
</dbReference>
<gene>
    <name evidence="2" type="ORF">HannXRQ_Chr05g0133461</name>
</gene>
<dbReference type="EMBL" id="CM007894">
    <property type="protein sequence ID" value="OTG24150.1"/>
    <property type="molecule type" value="Genomic_DNA"/>
</dbReference>
<name>A0A251ULA8_HELAN</name>
<dbReference type="PANTHER" id="PTHR11081:SF65">
    <property type="entry name" value="DNA DAMAGE-INDUCIBLE PROTEIN DIN7-RELATED"/>
    <property type="match status" value="1"/>
</dbReference>
<dbReference type="InParanoid" id="A0A251ULA8"/>
<dbReference type="AlphaFoldDB" id="A0A251ULA8"/>
<dbReference type="SUPFAM" id="SSF88723">
    <property type="entry name" value="PIN domain-like"/>
    <property type="match status" value="1"/>
</dbReference>
<feature type="domain" description="XPG-I" evidence="1">
    <location>
        <begin position="14"/>
        <end position="88"/>
    </location>
</feature>
<protein>
    <submittedName>
        <fullName evidence="2">Putative XPG/Rad2 endonuclease, PIN domain-like protein</fullName>
    </submittedName>
</protein>
<dbReference type="InterPro" id="IPR006086">
    <property type="entry name" value="XPG-I_dom"/>
</dbReference>
<evidence type="ECO:0000313" key="2">
    <source>
        <dbReference type="EMBL" id="OTG24150.1"/>
    </source>
</evidence>
<keyword evidence="3" id="KW-1185">Reference proteome</keyword>
<evidence type="ECO:0000259" key="1">
    <source>
        <dbReference type="SMART" id="SM00484"/>
    </source>
</evidence>
<dbReference type="Proteomes" id="UP000215914">
    <property type="component" value="Chromosome 5"/>
</dbReference>
<dbReference type="SMART" id="SM00484">
    <property type="entry name" value="XPGI"/>
    <property type="match status" value="1"/>
</dbReference>
<accession>A0A251ULA8</accession>
<keyword evidence="2" id="KW-0540">Nuclease</keyword>
<sequence length="105" mass="11706">MDIKFTEWIGLVLKKENISCVVAPYEADAQMTFLAISKHVDAVITEDSDLIPFGCPTRKFKAPRVSPKHTSPTSEILQFDSSEETVDTIVPRKTAKLMESVSHDP</sequence>
<dbReference type="PRINTS" id="PR00853">
    <property type="entry name" value="XPGRADSUPER"/>
</dbReference>
<dbReference type="GO" id="GO:0004519">
    <property type="term" value="F:endonuclease activity"/>
    <property type="evidence" value="ECO:0007669"/>
    <property type="project" value="UniProtKB-KW"/>
</dbReference>
<dbReference type="Gene3D" id="3.40.50.1010">
    <property type="entry name" value="5'-nuclease"/>
    <property type="match status" value="1"/>
</dbReference>
<keyword evidence="2" id="KW-0255">Endonuclease</keyword>
<reference evidence="3" key="1">
    <citation type="journal article" date="2017" name="Nature">
        <title>The sunflower genome provides insights into oil metabolism, flowering and Asterid evolution.</title>
        <authorList>
            <person name="Badouin H."/>
            <person name="Gouzy J."/>
            <person name="Grassa C.J."/>
            <person name="Murat F."/>
            <person name="Staton S.E."/>
            <person name="Cottret L."/>
            <person name="Lelandais-Briere C."/>
            <person name="Owens G.L."/>
            <person name="Carrere S."/>
            <person name="Mayjonade B."/>
            <person name="Legrand L."/>
            <person name="Gill N."/>
            <person name="Kane N.C."/>
            <person name="Bowers J.E."/>
            <person name="Hubner S."/>
            <person name="Bellec A."/>
            <person name="Berard A."/>
            <person name="Berges H."/>
            <person name="Blanchet N."/>
            <person name="Boniface M.C."/>
            <person name="Brunel D."/>
            <person name="Catrice O."/>
            <person name="Chaidir N."/>
            <person name="Claudel C."/>
            <person name="Donnadieu C."/>
            <person name="Faraut T."/>
            <person name="Fievet G."/>
            <person name="Helmstetter N."/>
            <person name="King M."/>
            <person name="Knapp S.J."/>
            <person name="Lai Z."/>
            <person name="Le Paslier M.C."/>
            <person name="Lippi Y."/>
            <person name="Lorenzon L."/>
            <person name="Mandel J.R."/>
            <person name="Marage G."/>
            <person name="Marchand G."/>
            <person name="Marquand E."/>
            <person name="Bret-Mestries E."/>
            <person name="Morien E."/>
            <person name="Nambeesan S."/>
            <person name="Nguyen T."/>
            <person name="Pegot-Espagnet P."/>
            <person name="Pouilly N."/>
            <person name="Raftis F."/>
            <person name="Sallet E."/>
            <person name="Schiex T."/>
            <person name="Thomas J."/>
            <person name="Vandecasteele C."/>
            <person name="Vares D."/>
            <person name="Vear F."/>
            <person name="Vautrin S."/>
            <person name="Crespi M."/>
            <person name="Mangin B."/>
            <person name="Burke J.M."/>
            <person name="Salse J."/>
            <person name="Munos S."/>
            <person name="Vincourt P."/>
            <person name="Rieseberg L.H."/>
            <person name="Langlade N.B."/>
        </authorList>
    </citation>
    <scope>NUCLEOTIDE SEQUENCE [LARGE SCALE GENOMIC DNA]</scope>
    <source>
        <strain evidence="3">cv. SF193</strain>
    </source>
</reference>
<evidence type="ECO:0000313" key="3">
    <source>
        <dbReference type="Proteomes" id="UP000215914"/>
    </source>
</evidence>
<keyword evidence="2" id="KW-0378">Hydrolase</keyword>
<dbReference type="PANTHER" id="PTHR11081">
    <property type="entry name" value="FLAP ENDONUCLEASE FAMILY MEMBER"/>
    <property type="match status" value="1"/>
</dbReference>
<dbReference type="InterPro" id="IPR029060">
    <property type="entry name" value="PIN-like_dom_sf"/>
</dbReference>
<proteinExistence type="predicted"/>
<dbReference type="STRING" id="4232.A0A251ULA8"/>
<organism evidence="2 3">
    <name type="scientific">Helianthus annuus</name>
    <name type="common">Common sunflower</name>
    <dbReference type="NCBI Taxonomy" id="4232"/>
    <lineage>
        <taxon>Eukaryota</taxon>
        <taxon>Viridiplantae</taxon>
        <taxon>Streptophyta</taxon>
        <taxon>Embryophyta</taxon>
        <taxon>Tracheophyta</taxon>
        <taxon>Spermatophyta</taxon>
        <taxon>Magnoliopsida</taxon>
        <taxon>eudicotyledons</taxon>
        <taxon>Gunneridae</taxon>
        <taxon>Pentapetalae</taxon>
        <taxon>asterids</taxon>
        <taxon>campanulids</taxon>
        <taxon>Asterales</taxon>
        <taxon>Asteraceae</taxon>
        <taxon>Asteroideae</taxon>
        <taxon>Heliantheae alliance</taxon>
        <taxon>Heliantheae</taxon>
        <taxon>Helianthus</taxon>
    </lineage>
</organism>
<dbReference type="InterPro" id="IPR006084">
    <property type="entry name" value="XPG/Rad2"/>
</dbReference>